<dbReference type="Proteomes" id="UP000198211">
    <property type="component" value="Unassembled WGS sequence"/>
</dbReference>
<evidence type="ECO:0000259" key="1">
    <source>
        <dbReference type="PROSITE" id="PS50878"/>
    </source>
</evidence>
<comment type="caution">
    <text evidence="2">The sequence shown here is derived from an EMBL/GenBank/DDBJ whole genome shotgun (WGS) entry which is preliminary data.</text>
</comment>
<evidence type="ECO:0000313" key="2">
    <source>
        <dbReference type="EMBL" id="OWZ11439.1"/>
    </source>
</evidence>
<organism evidence="2 3">
    <name type="scientific">Phytophthora megakarya</name>
    <dbReference type="NCBI Taxonomy" id="4795"/>
    <lineage>
        <taxon>Eukaryota</taxon>
        <taxon>Sar</taxon>
        <taxon>Stramenopiles</taxon>
        <taxon>Oomycota</taxon>
        <taxon>Peronosporomycetes</taxon>
        <taxon>Peronosporales</taxon>
        <taxon>Peronosporaceae</taxon>
        <taxon>Phytophthora</taxon>
    </lineage>
</organism>
<dbReference type="OrthoDB" id="121795at2759"/>
<dbReference type="EMBL" id="NBNE01002125">
    <property type="protein sequence ID" value="OWZ11439.1"/>
    <property type="molecule type" value="Genomic_DNA"/>
</dbReference>
<dbReference type="InterPro" id="IPR051320">
    <property type="entry name" value="Viral_Replic_Matur_Polypro"/>
</dbReference>
<proteinExistence type="predicted"/>
<reference evidence="3" key="1">
    <citation type="submission" date="2017-03" db="EMBL/GenBank/DDBJ databases">
        <title>Phytopthora megakarya and P. palmivora, two closely related causual agents of cacao black pod achieved similar genome size and gene model numbers by different mechanisms.</title>
        <authorList>
            <person name="Ali S."/>
            <person name="Shao J."/>
            <person name="Larry D.J."/>
            <person name="Kronmiller B."/>
            <person name="Shen D."/>
            <person name="Strem M.D."/>
            <person name="Melnick R.L."/>
            <person name="Guiltinan M.J."/>
            <person name="Tyler B.M."/>
            <person name="Meinhardt L.W."/>
            <person name="Bailey B.A."/>
        </authorList>
    </citation>
    <scope>NUCLEOTIDE SEQUENCE [LARGE SCALE GENOMIC DNA]</scope>
    <source>
        <strain evidence="3">zdho120</strain>
    </source>
</reference>
<dbReference type="InterPro" id="IPR000477">
    <property type="entry name" value="RT_dom"/>
</dbReference>
<dbReference type="Pfam" id="PF00078">
    <property type="entry name" value="RVT_1"/>
    <property type="match status" value="1"/>
</dbReference>
<protein>
    <submittedName>
        <fullName evidence="2">Pol Polyprotein</fullName>
    </submittedName>
</protein>
<name>A0A225W2K2_9STRA</name>
<keyword evidence="3" id="KW-1185">Reference proteome</keyword>
<evidence type="ECO:0000313" key="3">
    <source>
        <dbReference type="Proteomes" id="UP000198211"/>
    </source>
</evidence>
<gene>
    <name evidence="2" type="ORF">PHMEG_00015538</name>
</gene>
<feature type="domain" description="Reverse transcriptase" evidence="1">
    <location>
        <begin position="1"/>
        <end position="127"/>
    </location>
</feature>
<dbReference type="PROSITE" id="PS50878">
    <property type="entry name" value="RT_POL"/>
    <property type="match status" value="1"/>
</dbReference>
<dbReference type="PANTHER" id="PTHR33064">
    <property type="entry name" value="POL PROTEIN"/>
    <property type="match status" value="1"/>
</dbReference>
<dbReference type="PANTHER" id="PTHR33064:SF37">
    <property type="entry name" value="RIBONUCLEASE H"/>
    <property type="match status" value="1"/>
</dbReference>
<accession>A0A225W2K2</accession>
<dbReference type="SUPFAM" id="SSF56672">
    <property type="entry name" value="DNA/RNA polymerases"/>
    <property type="match status" value="1"/>
</dbReference>
<dbReference type="Gene3D" id="3.30.70.270">
    <property type="match status" value="1"/>
</dbReference>
<dbReference type="InterPro" id="IPR043502">
    <property type="entry name" value="DNA/RNA_pol_sf"/>
</dbReference>
<sequence>MSDQGDDAFRQTCDYRLVNDLIEVLISTMLHMSTLLEHTRETPRGVPQGCCDAAVHFQQTMEHWFESLLDHSLVIWIDDLVLVAVDIDTDVTELERFFDFVASCGFVLSAKKSCLYRQSVKWCERIISKDGVAHVPAYIDTLREMPCPATAGELRQFLCAAT</sequence>
<dbReference type="InterPro" id="IPR043128">
    <property type="entry name" value="Rev_trsase/Diguanyl_cyclase"/>
</dbReference>
<dbReference type="AlphaFoldDB" id="A0A225W2K2"/>